<protein>
    <submittedName>
        <fullName evidence="2">Uncharacterized protein</fullName>
    </submittedName>
</protein>
<keyword evidence="3" id="KW-1185">Reference proteome</keyword>
<proteinExistence type="predicted"/>
<accession>A0ABN7AFI8</accession>
<evidence type="ECO:0000313" key="3">
    <source>
        <dbReference type="Proteomes" id="UP001307889"/>
    </source>
</evidence>
<evidence type="ECO:0000256" key="1">
    <source>
        <dbReference type="SAM" id="MobiDB-lite"/>
    </source>
</evidence>
<organism evidence="2 3">
    <name type="scientific">Nesidiocoris tenuis</name>
    <dbReference type="NCBI Taxonomy" id="355587"/>
    <lineage>
        <taxon>Eukaryota</taxon>
        <taxon>Metazoa</taxon>
        <taxon>Ecdysozoa</taxon>
        <taxon>Arthropoda</taxon>
        <taxon>Hexapoda</taxon>
        <taxon>Insecta</taxon>
        <taxon>Pterygota</taxon>
        <taxon>Neoptera</taxon>
        <taxon>Paraneoptera</taxon>
        <taxon>Hemiptera</taxon>
        <taxon>Heteroptera</taxon>
        <taxon>Panheteroptera</taxon>
        <taxon>Cimicomorpha</taxon>
        <taxon>Miridae</taxon>
        <taxon>Dicyphina</taxon>
        <taxon>Nesidiocoris</taxon>
    </lineage>
</organism>
<sequence>MAALSAVIRTYRRHFKRPAGHSIRQRRPTRTSQMLSRRARTSGLFTIAPALNRSANAFVVSVVRDAESDSKNRRGPGDYDISHPNISAAERTPRSSNCVDRGDTRQPAGDSGP</sequence>
<feature type="region of interest" description="Disordered" evidence="1">
    <location>
        <begin position="65"/>
        <end position="113"/>
    </location>
</feature>
<reference evidence="2 3" key="1">
    <citation type="submission" date="2023-09" db="EMBL/GenBank/DDBJ databases">
        <title>Nesidiocoris tenuis whole genome shotgun sequence.</title>
        <authorList>
            <person name="Shibata T."/>
            <person name="Shimoda M."/>
            <person name="Kobayashi T."/>
            <person name="Uehara T."/>
        </authorList>
    </citation>
    <scope>NUCLEOTIDE SEQUENCE [LARGE SCALE GENOMIC DNA]</scope>
    <source>
        <strain evidence="2 3">Japan</strain>
    </source>
</reference>
<feature type="region of interest" description="Disordered" evidence="1">
    <location>
        <begin position="16"/>
        <end position="37"/>
    </location>
</feature>
<feature type="compositionally biased region" description="Basic and acidic residues" evidence="1">
    <location>
        <begin position="65"/>
        <end position="81"/>
    </location>
</feature>
<gene>
    <name evidence="2" type="ORF">NTJ_03854</name>
</gene>
<dbReference type="Proteomes" id="UP001307889">
    <property type="component" value="Chromosome 2"/>
</dbReference>
<feature type="compositionally biased region" description="Basic residues" evidence="1">
    <location>
        <begin position="16"/>
        <end position="29"/>
    </location>
</feature>
<dbReference type="EMBL" id="AP028910">
    <property type="protein sequence ID" value="BES91046.1"/>
    <property type="molecule type" value="Genomic_DNA"/>
</dbReference>
<evidence type="ECO:0000313" key="2">
    <source>
        <dbReference type="EMBL" id="BES91046.1"/>
    </source>
</evidence>
<name>A0ABN7AFI8_9HEMI</name>